<dbReference type="Proteomes" id="UP000228987">
    <property type="component" value="Unassembled WGS sequence"/>
</dbReference>
<dbReference type="SUPFAM" id="SSF46689">
    <property type="entry name" value="Homeodomain-like"/>
    <property type="match status" value="1"/>
</dbReference>
<protein>
    <submittedName>
        <fullName evidence="6">TetR family transcriptional regulator</fullName>
    </submittedName>
</protein>
<proteinExistence type="predicted"/>
<comment type="caution">
    <text evidence="6">The sequence shown here is derived from an EMBL/GenBank/DDBJ whole genome shotgun (WGS) entry which is preliminary data.</text>
</comment>
<dbReference type="Gene3D" id="1.10.10.60">
    <property type="entry name" value="Homeodomain-like"/>
    <property type="match status" value="1"/>
</dbReference>
<dbReference type="PANTHER" id="PTHR47506">
    <property type="entry name" value="TRANSCRIPTIONAL REGULATORY PROTEIN"/>
    <property type="match status" value="1"/>
</dbReference>
<keyword evidence="3" id="KW-0804">Transcription</keyword>
<reference evidence="7" key="1">
    <citation type="submission" date="2017-08" db="EMBL/GenBank/DDBJ databases">
        <title>A dynamic microbial community with high functional redundancy inhabits the cold, oxic subseafloor aquifer.</title>
        <authorList>
            <person name="Tully B.J."/>
            <person name="Wheat C.G."/>
            <person name="Glazer B.T."/>
            <person name="Huber J.A."/>
        </authorList>
    </citation>
    <scope>NUCLEOTIDE SEQUENCE [LARGE SCALE GENOMIC DNA]</scope>
</reference>
<evidence type="ECO:0000256" key="4">
    <source>
        <dbReference type="PROSITE-ProRule" id="PRU00335"/>
    </source>
</evidence>
<dbReference type="GO" id="GO:0003677">
    <property type="term" value="F:DNA binding"/>
    <property type="evidence" value="ECO:0007669"/>
    <property type="project" value="UniProtKB-UniRule"/>
</dbReference>
<feature type="domain" description="HTH tetR-type" evidence="5">
    <location>
        <begin position="10"/>
        <end position="70"/>
    </location>
</feature>
<dbReference type="SUPFAM" id="SSF48498">
    <property type="entry name" value="Tetracyclin repressor-like, C-terminal domain"/>
    <property type="match status" value="1"/>
</dbReference>
<evidence type="ECO:0000256" key="1">
    <source>
        <dbReference type="ARBA" id="ARBA00023015"/>
    </source>
</evidence>
<dbReference type="AlphaFoldDB" id="A0A2A5CGA7"/>
<evidence type="ECO:0000256" key="3">
    <source>
        <dbReference type="ARBA" id="ARBA00023163"/>
    </source>
</evidence>
<dbReference type="Pfam" id="PF16925">
    <property type="entry name" value="TetR_C_13"/>
    <property type="match status" value="1"/>
</dbReference>
<evidence type="ECO:0000259" key="5">
    <source>
        <dbReference type="PROSITE" id="PS50977"/>
    </source>
</evidence>
<keyword evidence="1" id="KW-0805">Transcription regulation</keyword>
<name>A0A2A5CGA7_9GAMM</name>
<dbReference type="InterPro" id="IPR011075">
    <property type="entry name" value="TetR_C"/>
</dbReference>
<dbReference type="InterPro" id="IPR009057">
    <property type="entry name" value="Homeodomain-like_sf"/>
</dbReference>
<accession>A0A2A5CGA7</accession>
<dbReference type="PROSITE" id="PS50977">
    <property type="entry name" value="HTH_TETR_2"/>
    <property type="match status" value="1"/>
</dbReference>
<dbReference type="PANTHER" id="PTHR47506:SF1">
    <property type="entry name" value="HTH-TYPE TRANSCRIPTIONAL REGULATOR YJDC"/>
    <property type="match status" value="1"/>
</dbReference>
<evidence type="ECO:0000256" key="2">
    <source>
        <dbReference type="ARBA" id="ARBA00023125"/>
    </source>
</evidence>
<feature type="DNA-binding region" description="H-T-H motif" evidence="4">
    <location>
        <begin position="33"/>
        <end position="52"/>
    </location>
</feature>
<dbReference type="EMBL" id="NVWI01000002">
    <property type="protein sequence ID" value="PCJ42897.1"/>
    <property type="molecule type" value="Genomic_DNA"/>
</dbReference>
<sequence length="200" mass="22260">MIGQRGRPKLYESEAALKAAGTVFWAKGFSGTSLDDLSAAMGMNRPSIYRAFGDKEEIYRQALNQFGTIMDKAFKRTLVQEKDIRKGLKKFYREALDVYSSEEMALGCMVWSTAPAATLIHPEVQSDLMAAINHVDAMILQRVELAIEQGQVHKDVDAKSLSKLIQALLHSISIRVRAGESTKVLRRFIDSAIVILLGEK</sequence>
<dbReference type="InterPro" id="IPR001647">
    <property type="entry name" value="HTH_TetR"/>
</dbReference>
<keyword evidence="2 4" id="KW-0238">DNA-binding</keyword>
<dbReference type="Pfam" id="PF00440">
    <property type="entry name" value="TetR_N"/>
    <property type="match status" value="1"/>
</dbReference>
<dbReference type="InterPro" id="IPR036271">
    <property type="entry name" value="Tet_transcr_reg_TetR-rel_C_sf"/>
</dbReference>
<evidence type="ECO:0000313" key="6">
    <source>
        <dbReference type="EMBL" id="PCJ42897.1"/>
    </source>
</evidence>
<organism evidence="6 7">
    <name type="scientific">SAR86 cluster bacterium</name>
    <dbReference type="NCBI Taxonomy" id="2030880"/>
    <lineage>
        <taxon>Bacteria</taxon>
        <taxon>Pseudomonadati</taxon>
        <taxon>Pseudomonadota</taxon>
        <taxon>Gammaproteobacteria</taxon>
        <taxon>SAR86 cluster</taxon>
    </lineage>
</organism>
<evidence type="ECO:0000313" key="7">
    <source>
        <dbReference type="Proteomes" id="UP000228987"/>
    </source>
</evidence>
<dbReference type="Gene3D" id="1.10.357.10">
    <property type="entry name" value="Tetracycline Repressor, domain 2"/>
    <property type="match status" value="1"/>
</dbReference>
<gene>
    <name evidence="6" type="ORF">COA71_05220</name>
</gene>